<gene>
    <name evidence="1" type="ORF">Thiowin_04086</name>
</gene>
<dbReference type="NCBIfam" id="TIGR03115">
    <property type="entry name" value="cas7_csf2"/>
    <property type="match status" value="1"/>
</dbReference>
<reference evidence="1 2" key="1">
    <citation type="journal article" date="2023" name="Microorganisms">
        <title>Thiorhodovibrio frisius and Trv. litoralis spp. nov., Two Novel Members from a Clade of Fastidious Purple Sulfur Bacteria That Exhibit Unique Red-Shifted Light-Harvesting Capabilities.</title>
        <authorList>
            <person name="Methner A."/>
            <person name="Kuzyk S.B."/>
            <person name="Petersen J."/>
            <person name="Bauer S."/>
            <person name="Brinkmann H."/>
            <person name="Sichau K."/>
            <person name="Wanner G."/>
            <person name="Wolf J."/>
            <person name="Neumann-Schaal M."/>
            <person name="Henke P."/>
            <person name="Tank M."/>
            <person name="Sproer C."/>
            <person name="Bunk B."/>
            <person name="Overmann J."/>
        </authorList>
    </citation>
    <scope>NUCLEOTIDE SEQUENCE [LARGE SCALE GENOMIC DNA]</scope>
    <source>
        <strain evidence="1 2">DSM 6702</strain>
    </source>
</reference>
<sequence>MSDFQSLTIDGLFTLQSPLHISDPRRDCRYDAKTHRIVYRQNVGFPLTRTRTMSFFMPGLSADDDQGRSGVLTVPVLPAAGLRGRLRRAGAKELEDVVVGEHGEQLSMQAYQGLHCGAISGNPRGDPPKLDQVRALLDHVFIGLYGGGARLTPSRLEVATGVPLIHELMELDVIPPEYASQAIVASDAWRLTTVLPIVRNDDLLSLRDLRAEGVIADFATVMEEQFVAETARRKQRVKGTEDAGQEAEAATARGLRAMSAVEAVLPGVSFYVCFHLSRGTFAQGGLLIASLLQLLRQSSGGLGGKQAVGFGKFTHRLRITVDGQRGEPFSGRGAGTQINVDMPLICQMTDAADAALMAIRAQPLHQLIMGEAS</sequence>
<evidence type="ECO:0000313" key="1">
    <source>
        <dbReference type="EMBL" id="WPL18984.1"/>
    </source>
</evidence>
<accession>A0ABZ0SEP7</accession>
<dbReference type="Proteomes" id="UP001432180">
    <property type="component" value="Chromosome"/>
</dbReference>
<keyword evidence="2" id="KW-1185">Reference proteome</keyword>
<dbReference type="EMBL" id="CP121472">
    <property type="protein sequence ID" value="WPL18984.1"/>
    <property type="molecule type" value="Genomic_DNA"/>
</dbReference>
<dbReference type="RefSeq" id="WP_328984729.1">
    <property type="nucleotide sequence ID" value="NZ_CP121472.1"/>
</dbReference>
<proteinExistence type="predicted"/>
<organism evidence="1 2">
    <name type="scientific">Thiorhodovibrio winogradskyi</name>
    <dbReference type="NCBI Taxonomy" id="77007"/>
    <lineage>
        <taxon>Bacteria</taxon>
        <taxon>Pseudomonadati</taxon>
        <taxon>Pseudomonadota</taxon>
        <taxon>Gammaproteobacteria</taxon>
        <taxon>Chromatiales</taxon>
        <taxon>Chromatiaceae</taxon>
        <taxon>Thiorhodovibrio</taxon>
    </lineage>
</organism>
<dbReference type="InterPro" id="IPR017546">
    <property type="entry name" value="CRISPR-assoc_prot_Csf2"/>
</dbReference>
<evidence type="ECO:0000313" key="2">
    <source>
        <dbReference type="Proteomes" id="UP001432180"/>
    </source>
</evidence>
<name>A0ABZ0SEP7_9GAMM</name>
<protein>
    <submittedName>
        <fullName evidence="1">CRISPR type AFERR-associated protein Csf2</fullName>
    </submittedName>
</protein>